<feature type="compositionally biased region" description="Pro residues" evidence="1">
    <location>
        <begin position="84"/>
        <end position="95"/>
    </location>
</feature>
<organism evidence="2 3">
    <name type="scientific">Nocardioides kongjuensis</name>
    <dbReference type="NCBI Taxonomy" id="349522"/>
    <lineage>
        <taxon>Bacteria</taxon>
        <taxon>Bacillati</taxon>
        <taxon>Actinomycetota</taxon>
        <taxon>Actinomycetes</taxon>
        <taxon>Propionibacteriales</taxon>
        <taxon>Nocardioidaceae</taxon>
        <taxon>Nocardioides</taxon>
    </lineage>
</organism>
<dbReference type="EMBL" id="JACCBF010000001">
    <property type="protein sequence ID" value="NYD33867.1"/>
    <property type="molecule type" value="Genomic_DNA"/>
</dbReference>
<evidence type="ECO:0000313" key="3">
    <source>
        <dbReference type="Proteomes" id="UP000582231"/>
    </source>
</evidence>
<feature type="region of interest" description="Disordered" evidence="1">
    <location>
        <begin position="65"/>
        <end position="95"/>
    </location>
</feature>
<accession>A0A852RK12</accession>
<dbReference type="Proteomes" id="UP000582231">
    <property type="component" value="Unassembled WGS sequence"/>
</dbReference>
<keyword evidence="3" id="KW-1185">Reference proteome</keyword>
<gene>
    <name evidence="2" type="ORF">BJ958_005413</name>
</gene>
<reference evidence="2 3" key="1">
    <citation type="submission" date="2020-07" db="EMBL/GenBank/DDBJ databases">
        <title>Sequencing the genomes of 1000 actinobacteria strains.</title>
        <authorList>
            <person name="Klenk H.-P."/>
        </authorList>
    </citation>
    <scope>NUCLEOTIDE SEQUENCE [LARGE SCALE GENOMIC DNA]</scope>
    <source>
        <strain evidence="2 3">DSM 19082</strain>
    </source>
</reference>
<protein>
    <submittedName>
        <fullName evidence="2">Uncharacterized protein</fullName>
    </submittedName>
</protein>
<proteinExistence type="predicted"/>
<evidence type="ECO:0000313" key="2">
    <source>
        <dbReference type="EMBL" id="NYD33867.1"/>
    </source>
</evidence>
<name>A0A852RK12_9ACTN</name>
<dbReference type="RefSeq" id="WP_179729856.1">
    <property type="nucleotide sequence ID" value="NZ_BAABEF010000001.1"/>
</dbReference>
<dbReference type="AlphaFoldDB" id="A0A852RK12"/>
<evidence type="ECO:0000256" key="1">
    <source>
        <dbReference type="SAM" id="MobiDB-lite"/>
    </source>
</evidence>
<comment type="caution">
    <text evidence="2">The sequence shown here is derived from an EMBL/GenBank/DDBJ whole genome shotgun (WGS) entry which is preliminary data.</text>
</comment>
<sequence length="95" mass="10036">MGALGEGIGPDTDEGIRLCEVLGINPNETASIRITLEAGTGAVLEWVGRRHVPMGRLVDALTDALDDHTPGDTPDWIPGKDPWGTPPGPWDTPPC</sequence>